<dbReference type="Pfam" id="PF00144">
    <property type="entry name" value="Beta-lactamase"/>
    <property type="match status" value="1"/>
</dbReference>
<feature type="domain" description="Peptidase S12 Pab87-related C-terminal" evidence="3">
    <location>
        <begin position="363"/>
        <end position="437"/>
    </location>
</feature>
<feature type="domain" description="Beta-lactamase-related" evidence="2">
    <location>
        <begin position="29"/>
        <end position="334"/>
    </location>
</feature>
<reference evidence="4 5" key="2">
    <citation type="submission" date="2018-07" db="EMBL/GenBank/DDBJ databases">
        <title>Pontibacter sp. 2b14 genomic sequence and assembly.</title>
        <authorList>
            <person name="Du Z.-J."/>
        </authorList>
    </citation>
    <scope>NUCLEOTIDE SEQUENCE [LARGE SCALE GENOMIC DNA]</scope>
    <source>
        <strain evidence="4 5">2b14</strain>
    </source>
</reference>
<dbReference type="AlphaFoldDB" id="A0A364RFB5"/>
<gene>
    <name evidence="4" type="ORF">DP923_06960</name>
</gene>
<keyword evidence="5" id="KW-1185">Reference proteome</keyword>
<keyword evidence="1" id="KW-0732">Signal</keyword>
<dbReference type="Proteomes" id="UP000251692">
    <property type="component" value="Unassembled WGS sequence"/>
</dbReference>
<name>A0A364RFB5_9BACT</name>
<dbReference type="EMBL" id="QMDV01000002">
    <property type="protein sequence ID" value="RAU82974.1"/>
    <property type="molecule type" value="Genomic_DNA"/>
</dbReference>
<reference evidence="4 5" key="1">
    <citation type="submission" date="2018-06" db="EMBL/GenBank/DDBJ databases">
        <authorList>
            <person name="Liu Z.-W."/>
        </authorList>
    </citation>
    <scope>NUCLEOTIDE SEQUENCE [LARGE SCALE GENOMIC DNA]</scope>
    <source>
        <strain evidence="4 5">2b14</strain>
    </source>
</reference>
<dbReference type="PANTHER" id="PTHR46825:SF9">
    <property type="entry name" value="BETA-LACTAMASE-RELATED DOMAIN-CONTAINING PROTEIN"/>
    <property type="match status" value="1"/>
</dbReference>
<dbReference type="InterPro" id="IPR001466">
    <property type="entry name" value="Beta-lactam-related"/>
</dbReference>
<comment type="caution">
    <text evidence="4">The sequence shown here is derived from an EMBL/GenBank/DDBJ whole genome shotgun (WGS) entry which is preliminary data.</text>
</comment>
<sequence length="449" mass="50325">MARNLLLAIAFFISCSISISAQQLNSPQLDSLVKAYVAVNKFNGTALVIKDGKKVHHRNYGYQHAAFKKEFTKNNIFSIGSLTKSFTALVVLKLAEENKLSIQDPVSKYLPDYPRGNDIQLKHLLSNTSDIYEIFRNPKFSSQLSSVHTFSNEEKLAFFKNEPLDFEPGTQFSYCNSGFILLGIIIEKVTGIPYSDAVNNYIFKPLKMTNSGFDFPNLENKRKVTSYSFVSATKQAETKPWNASLISSTGGLYSSAEDLLKFYKGLTTFKIISKQSYDSATTPVLGGYGYGWYIDKIHDEKVINHGGNVEGATSYFLMQPEKNICIILLNNITSISLEKLGNTLYAALQNKPYSLPKPNIEISLEDRILKKYTGTFEVSETYKVEISAEAGRLFMKVNTEDRIPMSAESEQVFFTNEADIVLEFISENEKVVQLKIRQGLGTKVADKIG</sequence>
<feature type="signal peptide" evidence="1">
    <location>
        <begin position="1"/>
        <end position="21"/>
    </location>
</feature>
<dbReference type="PANTHER" id="PTHR46825">
    <property type="entry name" value="D-ALANYL-D-ALANINE-CARBOXYPEPTIDASE/ENDOPEPTIDASE AMPH"/>
    <property type="match status" value="1"/>
</dbReference>
<organism evidence="4 5">
    <name type="scientific">Pontibacter arcticus</name>
    <dbReference type="NCBI Taxonomy" id="2080288"/>
    <lineage>
        <taxon>Bacteria</taxon>
        <taxon>Pseudomonadati</taxon>
        <taxon>Bacteroidota</taxon>
        <taxon>Cytophagia</taxon>
        <taxon>Cytophagales</taxon>
        <taxon>Hymenobacteraceae</taxon>
        <taxon>Pontibacter</taxon>
    </lineage>
</organism>
<proteinExistence type="predicted"/>
<evidence type="ECO:0000259" key="3">
    <source>
        <dbReference type="Pfam" id="PF11954"/>
    </source>
</evidence>
<dbReference type="Pfam" id="PF11954">
    <property type="entry name" value="DUF3471"/>
    <property type="match status" value="1"/>
</dbReference>
<dbReference type="OrthoDB" id="846150at2"/>
<dbReference type="Gene3D" id="3.40.710.10">
    <property type="entry name" value="DD-peptidase/beta-lactamase superfamily"/>
    <property type="match status" value="1"/>
</dbReference>
<evidence type="ECO:0000313" key="5">
    <source>
        <dbReference type="Proteomes" id="UP000251692"/>
    </source>
</evidence>
<dbReference type="InterPro" id="IPR012338">
    <property type="entry name" value="Beta-lactam/transpept-like"/>
</dbReference>
<evidence type="ECO:0000313" key="4">
    <source>
        <dbReference type="EMBL" id="RAU82974.1"/>
    </source>
</evidence>
<protein>
    <recommendedName>
        <fullName evidence="6">CubicO group peptidase, beta-lactamase class C family</fullName>
    </recommendedName>
</protein>
<dbReference type="RefSeq" id="WP_112305124.1">
    <property type="nucleotide sequence ID" value="NZ_QMDV01000002.1"/>
</dbReference>
<feature type="chain" id="PRO_5017017972" description="CubicO group peptidase, beta-lactamase class C family" evidence="1">
    <location>
        <begin position="22"/>
        <end position="449"/>
    </location>
</feature>
<dbReference type="InterPro" id="IPR050491">
    <property type="entry name" value="AmpC-like"/>
</dbReference>
<dbReference type="PROSITE" id="PS51257">
    <property type="entry name" value="PROKAR_LIPOPROTEIN"/>
    <property type="match status" value="1"/>
</dbReference>
<evidence type="ECO:0000256" key="1">
    <source>
        <dbReference type="SAM" id="SignalP"/>
    </source>
</evidence>
<dbReference type="SUPFAM" id="SSF56601">
    <property type="entry name" value="beta-lactamase/transpeptidase-like"/>
    <property type="match status" value="1"/>
</dbReference>
<evidence type="ECO:0008006" key="6">
    <source>
        <dbReference type="Google" id="ProtNLM"/>
    </source>
</evidence>
<evidence type="ECO:0000259" key="2">
    <source>
        <dbReference type="Pfam" id="PF00144"/>
    </source>
</evidence>
<dbReference type="InterPro" id="IPR021860">
    <property type="entry name" value="Peptidase_S12_Pab87-rel_C"/>
</dbReference>
<accession>A0A364RFB5</accession>